<dbReference type="PANTHER" id="PTHR24286:SF235">
    <property type="entry name" value="CYTOCHROME P450"/>
    <property type="match status" value="1"/>
</dbReference>
<keyword evidence="4" id="KW-1133">Transmembrane helix</keyword>
<evidence type="ECO:0000313" key="9">
    <source>
        <dbReference type="EMBL" id="KAK9076640.1"/>
    </source>
</evidence>
<dbReference type="GO" id="GO:0004497">
    <property type="term" value="F:monooxygenase activity"/>
    <property type="evidence" value="ECO:0007669"/>
    <property type="project" value="UniProtKB-KW"/>
</dbReference>
<evidence type="ECO:0008006" key="11">
    <source>
        <dbReference type="Google" id="ProtNLM"/>
    </source>
</evidence>
<evidence type="ECO:0000313" key="10">
    <source>
        <dbReference type="Proteomes" id="UP001408789"/>
    </source>
</evidence>
<evidence type="ECO:0000256" key="5">
    <source>
        <dbReference type="ARBA" id="ARBA00023002"/>
    </source>
</evidence>
<comment type="similarity">
    <text evidence="8">Belongs to the cytochrome P450 family.</text>
</comment>
<dbReference type="SUPFAM" id="SSF48264">
    <property type="entry name" value="Cytochrome P450"/>
    <property type="match status" value="1"/>
</dbReference>
<dbReference type="Pfam" id="PF00067">
    <property type="entry name" value="p450"/>
    <property type="match status" value="1"/>
</dbReference>
<comment type="subcellular location">
    <subcellularLocation>
        <location evidence="1">Membrane</location>
        <topology evidence="1">Single-pass membrane protein</topology>
    </subcellularLocation>
</comment>
<dbReference type="GO" id="GO:0016705">
    <property type="term" value="F:oxidoreductase activity, acting on paired donors, with incorporation or reduction of molecular oxygen"/>
    <property type="evidence" value="ECO:0007669"/>
    <property type="project" value="InterPro"/>
</dbReference>
<sequence>MDNAEPFSASKAPLTWHDFLERMRHPSASEFVKPIKTFIVSFSNNPPNPERDSTFVQEFISNKESAFRVDTQVAYVSREDNMGLITSFFTKKLKKSSTDAIPGRLGLPFVGETFSFLSATYSTKGCYDFVQLRRQSYGKWFKTRLFGKVHIFVPSVVGAKAILSNDFRLFNKGYVKPTATVLGMSSLFCVPVEDHKRIRRLLTGPFSMDSLSKLVQKFDKMLSAELKKLADEGKSFVVLDFNMRITFHAMCDMLVSITDESLLNKIEKDVTAMSNAMLSFPVMIPGTTYYKGVKARESFLSFFEEMINRRRSSRKERHQDFLQAMLDRDSFPDDEKLRDCEIIDNLFALILAGQGTTAAAIMWCVKFLDENKQVQKKLREEQLSILGNKPIGDSLCLEDLNKMSYGLKVVKETLRMSNVILWFPRVALDDCKIQDVEIKKGWHVDVDAAHIHYDPEVYKDPLMFNPSRFDEAQKPYSYIPFGSGQRTCLGVNMANMLILVFLHRLTTGYNWIVDDQDLSIDTKSLLQKLKSGVPITLTPLKDI</sequence>
<protein>
    <recommendedName>
        <fullName evidence="11">Cytochrome P450</fullName>
    </recommendedName>
</protein>
<accession>A0AAP0DNZ7</accession>
<dbReference type="AlphaFoldDB" id="A0AAP0DNZ7"/>
<keyword evidence="8" id="KW-0503">Monooxygenase</keyword>
<dbReference type="GO" id="GO:0005506">
    <property type="term" value="F:iron ion binding"/>
    <property type="evidence" value="ECO:0007669"/>
    <property type="project" value="InterPro"/>
</dbReference>
<dbReference type="InterPro" id="IPR036396">
    <property type="entry name" value="Cyt_P450_sf"/>
</dbReference>
<dbReference type="PROSITE" id="PS00086">
    <property type="entry name" value="CYTOCHROME_P450"/>
    <property type="match status" value="1"/>
</dbReference>
<evidence type="ECO:0000256" key="7">
    <source>
        <dbReference type="PIRSR" id="PIRSR602401-1"/>
    </source>
</evidence>
<evidence type="ECO:0000256" key="1">
    <source>
        <dbReference type="ARBA" id="ARBA00004167"/>
    </source>
</evidence>
<keyword evidence="10" id="KW-1185">Reference proteome</keyword>
<evidence type="ECO:0000256" key="2">
    <source>
        <dbReference type="ARBA" id="ARBA00022692"/>
    </source>
</evidence>
<dbReference type="InterPro" id="IPR002401">
    <property type="entry name" value="Cyt_P450_E_grp-I"/>
</dbReference>
<keyword evidence="4" id="KW-0472">Membrane</keyword>
<dbReference type="GO" id="GO:0020037">
    <property type="term" value="F:heme binding"/>
    <property type="evidence" value="ECO:0007669"/>
    <property type="project" value="InterPro"/>
</dbReference>
<comment type="cofactor">
    <cofactor evidence="7">
        <name>heme</name>
        <dbReference type="ChEBI" id="CHEBI:30413"/>
    </cofactor>
</comment>
<dbReference type="PRINTS" id="PR00463">
    <property type="entry name" value="EP450I"/>
</dbReference>
<dbReference type="Gene3D" id="1.10.630.10">
    <property type="entry name" value="Cytochrome P450"/>
    <property type="match status" value="1"/>
</dbReference>
<keyword evidence="2" id="KW-0812">Transmembrane</keyword>
<dbReference type="Proteomes" id="UP001408789">
    <property type="component" value="Unassembled WGS sequence"/>
</dbReference>
<keyword evidence="6 7" id="KW-0408">Iron</keyword>
<organism evidence="9 10">
    <name type="scientific">Deinandra increscens subsp. villosa</name>
    <dbReference type="NCBI Taxonomy" id="3103831"/>
    <lineage>
        <taxon>Eukaryota</taxon>
        <taxon>Viridiplantae</taxon>
        <taxon>Streptophyta</taxon>
        <taxon>Embryophyta</taxon>
        <taxon>Tracheophyta</taxon>
        <taxon>Spermatophyta</taxon>
        <taxon>Magnoliopsida</taxon>
        <taxon>eudicotyledons</taxon>
        <taxon>Gunneridae</taxon>
        <taxon>Pentapetalae</taxon>
        <taxon>asterids</taxon>
        <taxon>campanulids</taxon>
        <taxon>Asterales</taxon>
        <taxon>Asteraceae</taxon>
        <taxon>Asteroideae</taxon>
        <taxon>Heliantheae alliance</taxon>
        <taxon>Madieae</taxon>
        <taxon>Madiinae</taxon>
        <taxon>Deinandra</taxon>
    </lineage>
</organism>
<comment type="caution">
    <text evidence="9">The sequence shown here is derived from an EMBL/GenBank/DDBJ whole genome shotgun (WGS) entry which is preliminary data.</text>
</comment>
<feature type="binding site" description="axial binding residue" evidence="7">
    <location>
        <position position="488"/>
    </location>
    <ligand>
        <name>heme</name>
        <dbReference type="ChEBI" id="CHEBI:30413"/>
    </ligand>
    <ligandPart>
        <name>Fe</name>
        <dbReference type="ChEBI" id="CHEBI:18248"/>
    </ligandPart>
</feature>
<name>A0AAP0DNZ7_9ASTR</name>
<dbReference type="GO" id="GO:0016132">
    <property type="term" value="P:brassinosteroid biosynthetic process"/>
    <property type="evidence" value="ECO:0007669"/>
    <property type="project" value="TreeGrafter"/>
</dbReference>
<evidence type="ECO:0000256" key="6">
    <source>
        <dbReference type="ARBA" id="ARBA00023004"/>
    </source>
</evidence>
<gene>
    <name evidence="9" type="ORF">SSX86_004974</name>
</gene>
<proteinExistence type="inferred from homology"/>
<dbReference type="Gene3D" id="1.10.246.120">
    <property type="match status" value="1"/>
</dbReference>
<reference evidence="9 10" key="1">
    <citation type="submission" date="2024-04" db="EMBL/GenBank/DDBJ databases">
        <title>The reference genome of an endangered Asteraceae, Deinandra increscens subsp. villosa, native to the Central Coast of California.</title>
        <authorList>
            <person name="Guilliams M."/>
            <person name="Hasenstab-Lehman K."/>
            <person name="Meyer R."/>
            <person name="Mcevoy S."/>
        </authorList>
    </citation>
    <scope>NUCLEOTIDE SEQUENCE [LARGE SCALE GENOMIC DNA]</scope>
    <source>
        <tissue evidence="9">Leaf</tissue>
    </source>
</reference>
<evidence type="ECO:0000256" key="8">
    <source>
        <dbReference type="RuleBase" id="RU000461"/>
    </source>
</evidence>
<dbReference type="GO" id="GO:0016125">
    <property type="term" value="P:sterol metabolic process"/>
    <property type="evidence" value="ECO:0007669"/>
    <property type="project" value="TreeGrafter"/>
</dbReference>
<dbReference type="PANTHER" id="PTHR24286">
    <property type="entry name" value="CYTOCHROME P450 26"/>
    <property type="match status" value="1"/>
</dbReference>
<dbReference type="GO" id="GO:0010268">
    <property type="term" value="P:brassinosteroid homeostasis"/>
    <property type="evidence" value="ECO:0007669"/>
    <property type="project" value="TreeGrafter"/>
</dbReference>
<keyword evidence="7 8" id="KW-0349">Heme</keyword>
<dbReference type="CDD" id="cd11043">
    <property type="entry name" value="CYP90-like"/>
    <property type="match status" value="1"/>
</dbReference>
<dbReference type="InterPro" id="IPR001128">
    <property type="entry name" value="Cyt_P450"/>
</dbReference>
<dbReference type="PRINTS" id="PR00385">
    <property type="entry name" value="P450"/>
</dbReference>
<dbReference type="GO" id="GO:0016020">
    <property type="term" value="C:membrane"/>
    <property type="evidence" value="ECO:0007669"/>
    <property type="project" value="UniProtKB-SubCell"/>
</dbReference>
<evidence type="ECO:0000256" key="4">
    <source>
        <dbReference type="ARBA" id="ARBA00022989"/>
    </source>
</evidence>
<keyword evidence="5 8" id="KW-0560">Oxidoreductase</keyword>
<dbReference type="EMBL" id="JBCNJP010000007">
    <property type="protein sequence ID" value="KAK9076640.1"/>
    <property type="molecule type" value="Genomic_DNA"/>
</dbReference>
<dbReference type="InterPro" id="IPR017972">
    <property type="entry name" value="Cyt_P450_CS"/>
</dbReference>
<evidence type="ECO:0000256" key="3">
    <source>
        <dbReference type="ARBA" id="ARBA00022723"/>
    </source>
</evidence>
<keyword evidence="3 7" id="KW-0479">Metal-binding</keyword>